<sequence length="96" mass="11566">MPNRRYNIWRSVVLILLVIGLLRLFIYQMETLLFIAAIGGIIYYLYRRPPRWLIQMTGPRYTPPPQKNSKAEKRRSARKKRRFRVIEGNGNKKTRF</sequence>
<gene>
    <name evidence="3" type="ORF">SAMN04488112_12024</name>
</gene>
<dbReference type="Proteomes" id="UP000199387">
    <property type="component" value="Unassembled WGS sequence"/>
</dbReference>
<feature type="transmembrane region" description="Helical" evidence="2">
    <location>
        <begin position="7"/>
        <end position="25"/>
    </location>
</feature>
<organism evidence="3 4">
    <name type="scientific">Melghirimyces thermohalophilus</name>
    <dbReference type="NCBI Taxonomy" id="1236220"/>
    <lineage>
        <taxon>Bacteria</taxon>
        <taxon>Bacillati</taxon>
        <taxon>Bacillota</taxon>
        <taxon>Bacilli</taxon>
        <taxon>Bacillales</taxon>
        <taxon>Thermoactinomycetaceae</taxon>
        <taxon>Melghirimyces</taxon>
    </lineage>
</organism>
<keyword evidence="2" id="KW-0472">Membrane</keyword>
<keyword evidence="2" id="KW-0812">Transmembrane</keyword>
<reference evidence="3 4" key="1">
    <citation type="submission" date="2016-10" db="EMBL/GenBank/DDBJ databases">
        <authorList>
            <person name="de Groot N.N."/>
        </authorList>
    </citation>
    <scope>NUCLEOTIDE SEQUENCE [LARGE SCALE GENOMIC DNA]</scope>
    <source>
        <strain evidence="3 4">DSM 45514</strain>
    </source>
</reference>
<dbReference type="EMBL" id="FMZA01000020">
    <property type="protein sequence ID" value="SDC88402.1"/>
    <property type="molecule type" value="Genomic_DNA"/>
</dbReference>
<dbReference type="AlphaFoldDB" id="A0A1G6Q7A9"/>
<evidence type="ECO:0000313" key="3">
    <source>
        <dbReference type="EMBL" id="SDC88402.1"/>
    </source>
</evidence>
<keyword evidence="2" id="KW-1133">Transmembrane helix</keyword>
<feature type="compositionally biased region" description="Basic residues" evidence="1">
    <location>
        <begin position="72"/>
        <end position="83"/>
    </location>
</feature>
<name>A0A1G6Q7A9_9BACL</name>
<protein>
    <submittedName>
        <fullName evidence="3">Uncharacterized protein</fullName>
    </submittedName>
</protein>
<evidence type="ECO:0000256" key="1">
    <source>
        <dbReference type="SAM" id="MobiDB-lite"/>
    </source>
</evidence>
<feature type="transmembrane region" description="Helical" evidence="2">
    <location>
        <begin position="31"/>
        <end position="46"/>
    </location>
</feature>
<evidence type="ECO:0000313" key="4">
    <source>
        <dbReference type="Proteomes" id="UP000199387"/>
    </source>
</evidence>
<evidence type="ECO:0000256" key="2">
    <source>
        <dbReference type="SAM" id="Phobius"/>
    </source>
</evidence>
<accession>A0A1G6Q7A9</accession>
<proteinExistence type="predicted"/>
<dbReference type="RefSeq" id="WP_091572231.1">
    <property type="nucleotide sequence ID" value="NZ_FMZA01000020.1"/>
</dbReference>
<dbReference type="STRING" id="1236220.SAMN04488112_12024"/>
<feature type="region of interest" description="Disordered" evidence="1">
    <location>
        <begin position="57"/>
        <end position="96"/>
    </location>
</feature>
<keyword evidence="4" id="KW-1185">Reference proteome</keyword>